<dbReference type="EMBL" id="VDFV01000019">
    <property type="protein sequence ID" value="TNC70364.1"/>
    <property type="molecule type" value="Genomic_DNA"/>
</dbReference>
<dbReference type="InterPro" id="IPR007362">
    <property type="entry name" value="DUF429"/>
</dbReference>
<reference evidence="2 3" key="1">
    <citation type="submission" date="2019-06" db="EMBL/GenBank/DDBJ databases">
        <authorList>
            <person name="Jiang L."/>
        </authorList>
    </citation>
    <scope>NUCLEOTIDE SEQUENCE [LARGE SCALE GENOMIC DNA]</scope>
    <source>
        <strain evidence="2 3">YIM 48858</strain>
    </source>
</reference>
<dbReference type="OrthoDB" id="8338566at2"/>
<protein>
    <submittedName>
        <fullName evidence="2">DUF429 domain-containing protein</fullName>
    </submittedName>
</protein>
<dbReference type="RefSeq" id="WP_139082176.1">
    <property type="nucleotide sequence ID" value="NZ_VDFV01000019.1"/>
</dbReference>
<proteinExistence type="predicted"/>
<dbReference type="AlphaFoldDB" id="A0A5C4NCS6"/>
<feature type="region of interest" description="Disordered" evidence="1">
    <location>
        <begin position="1"/>
        <end position="29"/>
    </location>
</feature>
<accession>A0A5C4NCS6</accession>
<organism evidence="2 3">
    <name type="scientific">Rubellimicrobium roseum</name>
    <dbReference type="NCBI Taxonomy" id="687525"/>
    <lineage>
        <taxon>Bacteria</taxon>
        <taxon>Pseudomonadati</taxon>
        <taxon>Pseudomonadota</taxon>
        <taxon>Alphaproteobacteria</taxon>
        <taxon>Rhodobacterales</taxon>
        <taxon>Roseobacteraceae</taxon>
        <taxon>Rubellimicrobium</taxon>
    </lineage>
</organism>
<dbReference type="Proteomes" id="UP000305709">
    <property type="component" value="Unassembled WGS sequence"/>
</dbReference>
<sequence length="310" mass="33925">MPHDHELRQGLPEGAEPGQGDHGHPAADAGARGLTRVYGVDFTSAPSRRKPIAVAVGRLEGDRLTLTALERLPSLDLFDRALRVAGPWVAGFDLPFTQSRTFLDNIGWERDWPAFADRLGRMTRAEFRAALERYKADRAPGDREHARGYEKGTGAVSPQKLHGVPVALMQFEAVPRLRRAGVQVPGLCEGDPSRVALEAYPGVAARALIGRDPYKSDERAKQTPDRAEARRRLLACLTGEPGRVRFGLRIAVPSDWTEDPSGDALDAALCAVQAAWACRLLRDEPGRLQGLDLSEGWIADPDVLPRLLSR</sequence>
<evidence type="ECO:0000313" key="3">
    <source>
        <dbReference type="Proteomes" id="UP000305709"/>
    </source>
</evidence>
<name>A0A5C4NCS6_9RHOB</name>
<evidence type="ECO:0000313" key="2">
    <source>
        <dbReference type="EMBL" id="TNC70364.1"/>
    </source>
</evidence>
<comment type="caution">
    <text evidence="2">The sequence shown here is derived from an EMBL/GenBank/DDBJ whole genome shotgun (WGS) entry which is preliminary data.</text>
</comment>
<gene>
    <name evidence="2" type="ORF">FHG71_13290</name>
</gene>
<evidence type="ECO:0000256" key="1">
    <source>
        <dbReference type="SAM" id="MobiDB-lite"/>
    </source>
</evidence>
<dbReference type="Pfam" id="PF04250">
    <property type="entry name" value="DUF429"/>
    <property type="match status" value="1"/>
</dbReference>
<keyword evidence="3" id="KW-1185">Reference proteome</keyword>